<sequence length="117" mass="12563">MMDDDAVAPREKKSRRYTAEPQRVSESKLVGTFVLPHGAGRPEAEPLGTAKAPSGTDSGTEAGTDVGPGAATHPRTPVPTADPVFEQTAAEDDPRRWGDAEDDLGDWMKSQRPPHWS</sequence>
<dbReference type="EMBL" id="JAAWVT010000002">
    <property type="protein sequence ID" value="NKG20343.1"/>
    <property type="molecule type" value="Genomic_DNA"/>
</dbReference>
<evidence type="ECO:0000313" key="3">
    <source>
        <dbReference type="Proteomes" id="UP000746595"/>
    </source>
</evidence>
<dbReference type="RefSeq" id="WP_168151253.1">
    <property type="nucleotide sequence ID" value="NZ_JAAWVT010000002.1"/>
</dbReference>
<comment type="caution">
    <text evidence="2">The sequence shown here is derived from an EMBL/GenBank/DDBJ whole genome shotgun (WGS) entry which is preliminary data.</text>
</comment>
<reference evidence="2 3" key="1">
    <citation type="submission" date="2020-04" db="EMBL/GenBank/DDBJ databases">
        <title>Paeniglutamicibacter sp. ANT13_2, a novel actinomycete isolated from sediment in Antarctica.</title>
        <authorList>
            <person name="Sakdapetsiri C."/>
            <person name="Pinyakong O."/>
        </authorList>
    </citation>
    <scope>NUCLEOTIDE SEQUENCE [LARGE SCALE GENOMIC DNA]</scope>
    <source>
        <strain evidence="2 3">ANT13_2</strain>
    </source>
</reference>
<keyword evidence="3" id="KW-1185">Reference proteome</keyword>
<organism evidence="2 3">
    <name type="scientific">Paeniglutamicibacter terrestris</name>
    <dbReference type="NCBI Taxonomy" id="2723403"/>
    <lineage>
        <taxon>Bacteria</taxon>
        <taxon>Bacillati</taxon>
        <taxon>Actinomycetota</taxon>
        <taxon>Actinomycetes</taxon>
        <taxon>Micrococcales</taxon>
        <taxon>Micrococcaceae</taxon>
        <taxon>Paeniglutamicibacter</taxon>
    </lineage>
</organism>
<feature type="region of interest" description="Disordered" evidence="1">
    <location>
        <begin position="1"/>
        <end position="117"/>
    </location>
</feature>
<protein>
    <submittedName>
        <fullName evidence="2">Uncharacterized protein</fullName>
    </submittedName>
</protein>
<gene>
    <name evidence="2" type="ORF">HED64_06400</name>
</gene>
<accession>A0ABX1G262</accession>
<proteinExistence type="predicted"/>
<evidence type="ECO:0000256" key="1">
    <source>
        <dbReference type="SAM" id="MobiDB-lite"/>
    </source>
</evidence>
<dbReference type="Proteomes" id="UP000746595">
    <property type="component" value="Unassembled WGS sequence"/>
</dbReference>
<evidence type="ECO:0000313" key="2">
    <source>
        <dbReference type="EMBL" id="NKG20343.1"/>
    </source>
</evidence>
<name>A0ABX1G262_9MICC</name>